<accession>A0ABY9JZ12</accession>
<dbReference type="RefSeq" id="WP_306156548.1">
    <property type="nucleotide sequence ID" value="NZ_CP132314.1"/>
</dbReference>
<sequence>MHLEEQTVASQIILYLLMPLFLLGLMSMVIVIVLFLSRTNSLLIGSKEKNLSWGERNALQFSRFNAFLVESRFKRLRTALFCSIGLQYSAFALIFLLDRFWK</sequence>
<keyword evidence="1" id="KW-0472">Membrane</keyword>
<dbReference type="EMBL" id="CP132314">
    <property type="protein sequence ID" value="WLS01565.1"/>
    <property type="molecule type" value="Genomic_DNA"/>
</dbReference>
<reference evidence="2 3" key="1">
    <citation type="submission" date="2023-08" db="EMBL/GenBank/DDBJ databases">
        <title>Pathogen: clinical or host-associated sample.</title>
        <authorList>
            <person name="Hergert J."/>
            <person name="Casey R."/>
            <person name="Wagner J."/>
            <person name="Young E.L."/>
            <person name="Oakeson K.F."/>
        </authorList>
    </citation>
    <scope>NUCLEOTIDE SEQUENCE [LARGE SCALE GENOMIC DNA]</scope>
    <source>
        <strain evidence="2 3">UPHL-collab-2</strain>
    </source>
</reference>
<name>A0ABY9JZ12_9HYPH</name>
<feature type="transmembrane region" description="Helical" evidence="1">
    <location>
        <begin position="78"/>
        <end position="97"/>
    </location>
</feature>
<keyword evidence="1" id="KW-1133">Transmembrane helix</keyword>
<feature type="transmembrane region" description="Helical" evidence="1">
    <location>
        <begin position="12"/>
        <end position="36"/>
    </location>
</feature>
<evidence type="ECO:0000313" key="3">
    <source>
        <dbReference type="Proteomes" id="UP001225788"/>
    </source>
</evidence>
<organism evidence="2 3">
    <name type="scientific">Shinella oryzae</name>
    <dbReference type="NCBI Taxonomy" id="2871820"/>
    <lineage>
        <taxon>Bacteria</taxon>
        <taxon>Pseudomonadati</taxon>
        <taxon>Pseudomonadota</taxon>
        <taxon>Alphaproteobacteria</taxon>
        <taxon>Hyphomicrobiales</taxon>
        <taxon>Rhizobiaceae</taxon>
        <taxon>Shinella</taxon>
    </lineage>
</organism>
<keyword evidence="1" id="KW-0812">Transmembrane</keyword>
<evidence type="ECO:0000313" key="2">
    <source>
        <dbReference type="EMBL" id="WLS01565.1"/>
    </source>
</evidence>
<gene>
    <name evidence="2" type="ORF">Q9315_08875</name>
</gene>
<evidence type="ECO:0000256" key="1">
    <source>
        <dbReference type="SAM" id="Phobius"/>
    </source>
</evidence>
<keyword evidence="3" id="KW-1185">Reference proteome</keyword>
<proteinExistence type="predicted"/>
<protein>
    <submittedName>
        <fullName evidence="2">Uncharacterized protein</fullName>
    </submittedName>
</protein>
<dbReference type="Proteomes" id="UP001225788">
    <property type="component" value="Chromosome"/>
</dbReference>